<gene>
    <name evidence="6" type="ORF">SAMN05216552_102911</name>
</gene>
<protein>
    <submittedName>
        <fullName evidence="6">Transcriptional regulator, GntR family</fullName>
    </submittedName>
</protein>
<evidence type="ECO:0000313" key="6">
    <source>
        <dbReference type="EMBL" id="SFV09003.1"/>
    </source>
</evidence>
<evidence type="ECO:0000313" key="7">
    <source>
        <dbReference type="Proteomes" id="UP000199391"/>
    </source>
</evidence>
<dbReference type="InterPro" id="IPR036390">
    <property type="entry name" value="WH_DNA-bd_sf"/>
</dbReference>
<keyword evidence="7" id="KW-1185">Reference proteome</keyword>
<dbReference type="SMART" id="SM00345">
    <property type="entry name" value="HTH_GNTR"/>
    <property type="match status" value="1"/>
</dbReference>
<dbReference type="AlphaFoldDB" id="A0A1I7LH67"/>
<dbReference type="Proteomes" id="UP000199391">
    <property type="component" value="Unassembled WGS sequence"/>
</dbReference>
<dbReference type="STRING" id="1035707.SAMN05216552_102911"/>
<sequence length="252" mass="27141">MFNSHSKNPMMKTDAYGSGAGGGRTRAARPAEPRMYRVVAGRIQELIRDRRIEPGARLPAERELAASLGVSRASLREGLIALELEGVVEVRGGSGVYVGKDPASLADAPEGGPGPFEVLSARGMIETEVAAMAAKNATSAEVSAILAALLEMERTHEDRSSNEAADRDFHLAIARATGNTALVGVIDYLWRQRSGLWHRLKEHYRTEELRKATLLDHRAILDAIAARDGTGARKAMRIHLDRVTRTLAGGGA</sequence>
<dbReference type="SUPFAM" id="SSF48008">
    <property type="entry name" value="GntR ligand-binding domain-like"/>
    <property type="match status" value="1"/>
</dbReference>
<dbReference type="InterPro" id="IPR000524">
    <property type="entry name" value="Tscrpt_reg_HTH_GntR"/>
</dbReference>
<evidence type="ECO:0000259" key="5">
    <source>
        <dbReference type="PROSITE" id="PS50949"/>
    </source>
</evidence>
<organism evidence="6 7">
    <name type="scientific">Pseudoduganella namucuonensis</name>
    <dbReference type="NCBI Taxonomy" id="1035707"/>
    <lineage>
        <taxon>Bacteria</taxon>
        <taxon>Pseudomonadati</taxon>
        <taxon>Pseudomonadota</taxon>
        <taxon>Betaproteobacteria</taxon>
        <taxon>Burkholderiales</taxon>
        <taxon>Oxalobacteraceae</taxon>
        <taxon>Telluria group</taxon>
        <taxon>Pseudoduganella</taxon>
    </lineage>
</organism>
<dbReference type="Pfam" id="PF00392">
    <property type="entry name" value="GntR"/>
    <property type="match status" value="1"/>
</dbReference>
<evidence type="ECO:0000256" key="3">
    <source>
        <dbReference type="ARBA" id="ARBA00023163"/>
    </source>
</evidence>
<keyword evidence="2" id="KW-0238">DNA-binding</keyword>
<dbReference type="InterPro" id="IPR036388">
    <property type="entry name" value="WH-like_DNA-bd_sf"/>
</dbReference>
<feature type="domain" description="HTH gntR-type" evidence="5">
    <location>
        <begin position="33"/>
        <end position="101"/>
    </location>
</feature>
<keyword evidence="3" id="KW-0804">Transcription</keyword>
<accession>A0A1I7LH67</accession>
<dbReference type="Gene3D" id="1.10.10.10">
    <property type="entry name" value="Winged helix-like DNA-binding domain superfamily/Winged helix DNA-binding domain"/>
    <property type="match status" value="1"/>
</dbReference>
<dbReference type="SUPFAM" id="SSF46785">
    <property type="entry name" value="Winged helix' DNA-binding domain"/>
    <property type="match status" value="1"/>
</dbReference>
<dbReference type="Gene3D" id="1.20.120.530">
    <property type="entry name" value="GntR ligand-binding domain-like"/>
    <property type="match status" value="1"/>
</dbReference>
<dbReference type="PROSITE" id="PS50949">
    <property type="entry name" value="HTH_GNTR"/>
    <property type="match status" value="1"/>
</dbReference>
<dbReference type="EMBL" id="FPBO01000029">
    <property type="protein sequence ID" value="SFV09003.1"/>
    <property type="molecule type" value="Genomic_DNA"/>
</dbReference>
<dbReference type="PANTHER" id="PTHR43537">
    <property type="entry name" value="TRANSCRIPTIONAL REGULATOR, GNTR FAMILY"/>
    <property type="match status" value="1"/>
</dbReference>
<proteinExistence type="predicted"/>
<dbReference type="SMART" id="SM00895">
    <property type="entry name" value="FCD"/>
    <property type="match status" value="1"/>
</dbReference>
<evidence type="ECO:0000256" key="4">
    <source>
        <dbReference type="SAM" id="MobiDB-lite"/>
    </source>
</evidence>
<keyword evidence="1" id="KW-0805">Transcription regulation</keyword>
<dbReference type="PANTHER" id="PTHR43537:SF5">
    <property type="entry name" value="UXU OPERON TRANSCRIPTIONAL REGULATOR"/>
    <property type="match status" value="1"/>
</dbReference>
<dbReference type="Pfam" id="PF07729">
    <property type="entry name" value="FCD"/>
    <property type="match status" value="1"/>
</dbReference>
<dbReference type="InterPro" id="IPR011711">
    <property type="entry name" value="GntR_C"/>
</dbReference>
<evidence type="ECO:0000256" key="2">
    <source>
        <dbReference type="ARBA" id="ARBA00023125"/>
    </source>
</evidence>
<dbReference type="GO" id="GO:0003677">
    <property type="term" value="F:DNA binding"/>
    <property type="evidence" value="ECO:0007669"/>
    <property type="project" value="UniProtKB-KW"/>
</dbReference>
<name>A0A1I7LH67_9BURK</name>
<dbReference type="GO" id="GO:0003700">
    <property type="term" value="F:DNA-binding transcription factor activity"/>
    <property type="evidence" value="ECO:0007669"/>
    <property type="project" value="InterPro"/>
</dbReference>
<dbReference type="InterPro" id="IPR008920">
    <property type="entry name" value="TF_FadR/GntR_C"/>
</dbReference>
<feature type="region of interest" description="Disordered" evidence="4">
    <location>
        <begin position="1"/>
        <end position="30"/>
    </location>
</feature>
<dbReference type="PRINTS" id="PR00035">
    <property type="entry name" value="HTHGNTR"/>
</dbReference>
<dbReference type="CDD" id="cd07377">
    <property type="entry name" value="WHTH_GntR"/>
    <property type="match status" value="1"/>
</dbReference>
<evidence type="ECO:0000256" key="1">
    <source>
        <dbReference type="ARBA" id="ARBA00023015"/>
    </source>
</evidence>
<reference evidence="7" key="1">
    <citation type="submission" date="2016-10" db="EMBL/GenBank/DDBJ databases">
        <authorList>
            <person name="Varghese N."/>
            <person name="Submissions S."/>
        </authorList>
    </citation>
    <scope>NUCLEOTIDE SEQUENCE [LARGE SCALE GENOMIC DNA]</scope>
    <source>
        <strain evidence="7">CGMCC 1.11014</strain>
    </source>
</reference>